<feature type="compositionally biased region" description="Low complexity" evidence="1">
    <location>
        <begin position="261"/>
        <end position="273"/>
    </location>
</feature>
<protein>
    <submittedName>
        <fullName evidence="3">Uncharacterized protein</fullName>
    </submittedName>
</protein>
<accession>A0AAG5D5C7</accession>
<dbReference type="EnsemblMetazoa" id="ENSAATROPT007320">
    <property type="protein sequence ID" value="ENSAATROPP006552"/>
    <property type="gene ID" value="ENSAATROPG005960"/>
</dbReference>
<proteinExistence type="predicted"/>
<feature type="compositionally biased region" description="Low complexity" evidence="1">
    <location>
        <begin position="408"/>
        <end position="420"/>
    </location>
</feature>
<organism evidence="3 4">
    <name type="scientific">Anopheles atroparvus</name>
    <name type="common">European mosquito</name>
    <dbReference type="NCBI Taxonomy" id="41427"/>
    <lineage>
        <taxon>Eukaryota</taxon>
        <taxon>Metazoa</taxon>
        <taxon>Ecdysozoa</taxon>
        <taxon>Arthropoda</taxon>
        <taxon>Hexapoda</taxon>
        <taxon>Insecta</taxon>
        <taxon>Pterygota</taxon>
        <taxon>Neoptera</taxon>
        <taxon>Endopterygota</taxon>
        <taxon>Diptera</taxon>
        <taxon>Nematocera</taxon>
        <taxon>Culicoidea</taxon>
        <taxon>Culicidae</taxon>
        <taxon>Anophelinae</taxon>
        <taxon>Anopheles</taxon>
    </lineage>
</organism>
<feature type="region of interest" description="Disordered" evidence="1">
    <location>
        <begin position="226"/>
        <end position="273"/>
    </location>
</feature>
<keyword evidence="4" id="KW-1185">Reference proteome</keyword>
<dbReference type="AlphaFoldDB" id="A0AAG5D5C7"/>
<feature type="compositionally biased region" description="Low complexity" evidence="1">
    <location>
        <begin position="21"/>
        <end position="47"/>
    </location>
</feature>
<keyword evidence="2" id="KW-0812">Transmembrane</keyword>
<evidence type="ECO:0000256" key="1">
    <source>
        <dbReference type="SAM" id="MobiDB-lite"/>
    </source>
</evidence>
<feature type="region of interest" description="Disordered" evidence="1">
    <location>
        <begin position="391"/>
        <end position="424"/>
    </location>
</feature>
<feature type="compositionally biased region" description="Polar residues" evidence="1">
    <location>
        <begin position="398"/>
        <end position="407"/>
    </location>
</feature>
<dbReference type="Proteomes" id="UP000075880">
    <property type="component" value="Unassembled WGS sequence"/>
</dbReference>
<feature type="region of interest" description="Disordered" evidence="1">
    <location>
        <begin position="21"/>
        <end position="54"/>
    </location>
</feature>
<keyword evidence="2" id="KW-0472">Membrane</keyword>
<feature type="compositionally biased region" description="Basic and acidic residues" evidence="1">
    <location>
        <begin position="235"/>
        <end position="247"/>
    </location>
</feature>
<feature type="transmembrane region" description="Helical" evidence="2">
    <location>
        <begin position="468"/>
        <end position="490"/>
    </location>
</feature>
<evidence type="ECO:0000256" key="2">
    <source>
        <dbReference type="SAM" id="Phobius"/>
    </source>
</evidence>
<keyword evidence="2" id="KW-1133">Transmembrane helix</keyword>
<name>A0AAG5D5C7_ANOAO</name>
<evidence type="ECO:0000313" key="4">
    <source>
        <dbReference type="Proteomes" id="UP000075880"/>
    </source>
</evidence>
<sequence>MSFNTFMQMTNSWEAARASLGSLSGSNSSAQTNPQQQQQQQPLQQLAKQKHQKYLATPGPSVATVAAPSGSGAYNYFDTTVNANAIVSERTNSLRRLRRAGYANRSFMHHGEYLPRHPGELEDGYDDDFGGGRLPYFVEPTYRSLEYDRRQRRRHSVHQLANLNVAQQLEDARYRYEEYNPSATIAKGAYYGYYTLDRSKKLSRQLAANQAQYAIGYGKPATFAQTGGRYSGSRSLDRGLVEDERGQRKGPKRGSRSSQGSTDSNNSTHSASSGSLLLTVANLENFAKIHRKSAAGTGSKLPGAAGSSRTLERYLSSTLDLVPQHGTLGRRSRYNSNILLPHEAIEHDEDAHGGVHPADRAAIDYRKDVQLQHHHQHGSTIVPIDEISIDEGDEEASGNGSEQQLQLAGSGPTAGGAAPSLVSPFRSLKGKDPDSVSIASSTHFTVVNGVGGPQRVMKTGICSSGHQITILIVTMSIIFMIGICSAVFLLEMRAREMPK</sequence>
<reference evidence="3" key="1">
    <citation type="submission" date="2024-04" db="UniProtKB">
        <authorList>
            <consortium name="EnsemblMetazoa"/>
        </authorList>
    </citation>
    <scope>IDENTIFICATION</scope>
    <source>
        <strain evidence="3">EBRO</strain>
    </source>
</reference>
<evidence type="ECO:0000313" key="3">
    <source>
        <dbReference type="EnsemblMetazoa" id="ENSAATROPP006552"/>
    </source>
</evidence>